<dbReference type="SUPFAM" id="SSF53041">
    <property type="entry name" value="Resolvase-like"/>
    <property type="match status" value="1"/>
</dbReference>
<keyword evidence="1" id="KW-0238">DNA-binding</keyword>
<name>A0ABY6IZL1_9BACT</name>
<dbReference type="Pfam" id="PF00239">
    <property type="entry name" value="Resolvase"/>
    <property type="match status" value="1"/>
</dbReference>
<evidence type="ECO:0000313" key="6">
    <source>
        <dbReference type="EMBL" id="UYQ92826.1"/>
    </source>
</evidence>
<dbReference type="SMART" id="SM00857">
    <property type="entry name" value="Resolvase"/>
    <property type="match status" value="1"/>
</dbReference>
<keyword evidence="2" id="KW-0233">DNA recombination</keyword>
<evidence type="ECO:0000256" key="3">
    <source>
        <dbReference type="SAM" id="Coils"/>
    </source>
</evidence>
<dbReference type="InterPro" id="IPR036162">
    <property type="entry name" value="Resolvase-like_N_sf"/>
</dbReference>
<accession>A0ABY6IZL1</accession>
<sequence>MNKTLLLFDSFAKGKKMQGMRSNNCVIYTRVSTKEQADNNMSLGTQRKICEQYASKGGLQIMGYFGGTYESAKTDERREFNKMLAFVKKSKERIAYIIVYSVDRFSRSGTNAMYITDQLKKQGIVVYAVTQPTDASTASGSLQQNIQFIFSEYDNQLRREKCMAGVKEKLLTGVWCTAPPMGYDIVKRDGKKEFVVNKKGKLLGKGFQWKAEGVSNEEVRSRLAAHGLKLSNQRISDFLRNPFYCGLIVHNALEGRVVEGIQEKVVSKEVFLRVNGILSQRHQGYSVKPENEVVPLKRFLKCDYCGNYLRAYKAYKNQEYYYKCNTPGCKCNKRADSLHKTFRELIAGYTLDVNEDYRQLLKIQTIATYNQLTQESSQKREGLEQQIEEIDRRIKRLRDRLAMEEIDREMYEEYKAKFLEERHAIAKELAKQGNKVSNLEKCVDGIISYASKLAATWDSGGYAEKQKLQFSVFPEGMLYNRKNDECRTPRVNEVFRQMTGLVRVLGEKENGNNTSNCTVPALVV</sequence>
<evidence type="ECO:0000259" key="4">
    <source>
        <dbReference type="PROSITE" id="PS51736"/>
    </source>
</evidence>
<organism evidence="6 7">
    <name type="scientific">Chitinophaga horti</name>
    <dbReference type="NCBI Taxonomy" id="2920382"/>
    <lineage>
        <taxon>Bacteria</taxon>
        <taxon>Pseudomonadati</taxon>
        <taxon>Bacteroidota</taxon>
        <taxon>Chitinophagia</taxon>
        <taxon>Chitinophagales</taxon>
        <taxon>Chitinophagaceae</taxon>
        <taxon>Chitinophaga</taxon>
    </lineage>
</organism>
<proteinExistence type="predicted"/>
<dbReference type="EMBL" id="CP107006">
    <property type="protein sequence ID" value="UYQ92826.1"/>
    <property type="molecule type" value="Genomic_DNA"/>
</dbReference>
<dbReference type="InterPro" id="IPR038109">
    <property type="entry name" value="DNA_bind_recomb_sf"/>
</dbReference>
<dbReference type="CDD" id="cd00338">
    <property type="entry name" value="Ser_Recombinase"/>
    <property type="match status" value="1"/>
</dbReference>
<evidence type="ECO:0000313" key="7">
    <source>
        <dbReference type="Proteomes" id="UP001162741"/>
    </source>
</evidence>
<dbReference type="Proteomes" id="UP001162741">
    <property type="component" value="Chromosome"/>
</dbReference>
<evidence type="ECO:0000256" key="2">
    <source>
        <dbReference type="ARBA" id="ARBA00023172"/>
    </source>
</evidence>
<dbReference type="RefSeq" id="WP_264281023.1">
    <property type="nucleotide sequence ID" value="NZ_CP107006.1"/>
</dbReference>
<evidence type="ECO:0000259" key="5">
    <source>
        <dbReference type="PROSITE" id="PS51737"/>
    </source>
</evidence>
<reference evidence="6" key="1">
    <citation type="submission" date="2022-10" db="EMBL/GenBank/DDBJ databases">
        <title>Chitinophaga sp. nov., isolated from soil.</title>
        <authorList>
            <person name="Jeon C.O."/>
        </authorList>
    </citation>
    <scope>NUCLEOTIDE SEQUENCE</scope>
    <source>
        <strain evidence="6">R8</strain>
    </source>
</reference>
<feature type="coiled-coil region" evidence="3">
    <location>
        <begin position="373"/>
        <end position="407"/>
    </location>
</feature>
<dbReference type="InterPro" id="IPR050639">
    <property type="entry name" value="SSR_resolvase"/>
</dbReference>
<dbReference type="Pfam" id="PF07508">
    <property type="entry name" value="Recombinase"/>
    <property type="match status" value="1"/>
</dbReference>
<feature type="domain" description="Resolvase/invertase-type recombinase catalytic" evidence="4">
    <location>
        <begin position="24"/>
        <end position="173"/>
    </location>
</feature>
<evidence type="ECO:0000256" key="1">
    <source>
        <dbReference type="ARBA" id="ARBA00023125"/>
    </source>
</evidence>
<keyword evidence="3" id="KW-0175">Coiled coil</keyword>
<dbReference type="PROSITE" id="PS51736">
    <property type="entry name" value="RECOMBINASES_3"/>
    <property type="match status" value="1"/>
</dbReference>
<dbReference type="PANTHER" id="PTHR30461:SF2">
    <property type="entry name" value="SERINE RECOMBINASE PINE-RELATED"/>
    <property type="match status" value="1"/>
</dbReference>
<dbReference type="Gene3D" id="3.40.50.1390">
    <property type="entry name" value="Resolvase, N-terminal catalytic domain"/>
    <property type="match status" value="1"/>
</dbReference>
<feature type="domain" description="Recombinase" evidence="5">
    <location>
        <begin position="180"/>
        <end position="284"/>
    </location>
</feature>
<dbReference type="InterPro" id="IPR011109">
    <property type="entry name" value="DNA_bind_recombinase_dom"/>
</dbReference>
<dbReference type="PROSITE" id="PS51737">
    <property type="entry name" value="RECOMBINASE_DNA_BIND"/>
    <property type="match status" value="1"/>
</dbReference>
<dbReference type="PANTHER" id="PTHR30461">
    <property type="entry name" value="DNA-INVERTASE FROM LAMBDOID PROPHAGE"/>
    <property type="match status" value="1"/>
</dbReference>
<dbReference type="InterPro" id="IPR006119">
    <property type="entry name" value="Resolv_N"/>
</dbReference>
<dbReference type="Gene3D" id="3.90.1750.20">
    <property type="entry name" value="Putative Large Serine Recombinase, Chain B, Domain 2"/>
    <property type="match status" value="1"/>
</dbReference>
<keyword evidence="7" id="KW-1185">Reference proteome</keyword>
<protein>
    <submittedName>
        <fullName evidence="6">Recombinase family protein</fullName>
    </submittedName>
</protein>
<gene>
    <name evidence="6" type="ORF">MKQ68_22355</name>
</gene>